<sequence length="403" mass="46341">MNFLVIAQDLRVSGTSEGIVSRSFIGKLKRVYPDAVIDLHYFMSYTHSYNKELLPLNSITEYLVNRKPSLGLKIINAIYRRVFIKSLYKTFVINQYRKPLSKIKYENYDLIFVRSSGLEYETIIALKNLPILSKSIINFHDPYPFFFDTSCPNPLTKKHLIDFYEMYGIVKNAFACLTPSKLLSKDLQLVYGNQKKFYTLPHQYDNSVFDLTDASQIRKKEKPMSISYHGGLHYGRDIDILIDAYVDLIKTNSYLLGQTELVLRLKSSDNKRLKEKYHSFNTVIILDGLDFSNSANEQIQEADILILLESTFEYSNILLGKAPFVASLEKPILALLPEACELRSIIKNENYIAKSNDTEDVKMKLEALIIKTLGSNDSLHTCEDYFGDDNFKEILSTILTDLK</sequence>
<protein>
    <submittedName>
        <fullName evidence="1">Uncharacterized protein</fullName>
    </submittedName>
</protein>
<dbReference type="Proteomes" id="UP001600039">
    <property type="component" value="Unassembled WGS sequence"/>
</dbReference>
<gene>
    <name evidence="1" type="ORF">ACFX5D_01740</name>
</gene>
<evidence type="ECO:0000313" key="1">
    <source>
        <dbReference type="EMBL" id="MFE3846688.1"/>
    </source>
</evidence>
<organism evidence="1 2">
    <name type="scientific">Flavobacterium fructosi</name>
    <dbReference type="NCBI Taxonomy" id="3230416"/>
    <lineage>
        <taxon>Bacteria</taxon>
        <taxon>Pseudomonadati</taxon>
        <taxon>Bacteroidota</taxon>
        <taxon>Flavobacteriia</taxon>
        <taxon>Flavobacteriales</taxon>
        <taxon>Flavobacteriaceae</taxon>
        <taxon>Flavobacterium</taxon>
    </lineage>
</organism>
<dbReference type="EMBL" id="JBHZQA010000001">
    <property type="protein sequence ID" value="MFE3846688.1"/>
    <property type="molecule type" value="Genomic_DNA"/>
</dbReference>
<dbReference type="Gene3D" id="3.40.50.2000">
    <property type="entry name" value="Glycogen Phosphorylase B"/>
    <property type="match status" value="2"/>
</dbReference>
<dbReference type="RefSeq" id="WP_379856547.1">
    <property type="nucleotide sequence ID" value="NZ_JBHZQA010000001.1"/>
</dbReference>
<accession>A0ABW6HIX4</accession>
<name>A0ABW6HIX4_9FLAO</name>
<evidence type="ECO:0000313" key="2">
    <source>
        <dbReference type="Proteomes" id="UP001600039"/>
    </source>
</evidence>
<dbReference type="SUPFAM" id="SSF53756">
    <property type="entry name" value="UDP-Glycosyltransferase/glycogen phosphorylase"/>
    <property type="match status" value="1"/>
</dbReference>
<proteinExistence type="predicted"/>
<keyword evidence="2" id="KW-1185">Reference proteome</keyword>
<reference evidence="1 2" key="1">
    <citation type="submission" date="2024-06" db="EMBL/GenBank/DDBJ databases">
        <title>Flavobacterium spp. isolated from glacier.</title>
        <authorList>
            <person name="Han D."/>
        </authorList>
    </citation>
    <scope>NUCLEOTIDE SEQUENCE [LARGE SCALE GENOMIC DNA]</scope>
    <source>
        <strain evidence="1 2">LB3P45</strain>
    </source>
</reference>
<comment type="caution">
    <text evidence="1">The sequence shown here is derived from an EMBL/GenBank/DDBJ whole genome shotgun (WGS) entry which is preliminary data.</text>
</comment>